<keyword evidence="3" id="KW-1185">Reference proteome</keyword>
<accession>A0A9Q0LX21</accession>
<evidence type="ECO:0000256" key="1">
    <source>
        <dbReference type="SAM" id="MobiDB-lite"/>
    </source>
</evidence>
<dbReference type="Pfam" id="PF08597">
    <property type="entry name" value="eIF3_subunit"/>
    <property type="match status" value="1"/>
</dbReference>
<dbReference type="AlphaFoldDB" id="A0A9Q0LX21"/>
<dbReference type="Proteomes" id="UP001149090">
    <property type="component" value="Unassembled WGS sequence"/>
</dbReference>
<feature type="region of interest" description="Disordered" evidence="1">
    <location>
        <begin position="1"/>
        <end position="65"/>
    </location>
</feature>
<proteinExistence type="predicted"/>
<feature type="compositionally biased region" description="Low complexity" evidence="1">
    <location>
        <begin position="34"/>
        <end position="45"/>
    </location>
</feature>
<name>A0A9Q0LX21_ANAIG</name>
<feature type="compositionally biased region" description="Basic and acidic residues" evidence="1">
    <location>
        <begin position="46"/>
        <end position="65"/>
    </location>
</feature>
<comment type="caution">
    <text evidence="2">The sequence shown here is derived from an EMBL/GenBank/DDBJ whole genome shotgun (WGS) entry which is preliminary data.</text>
</comment>
<sequence>MSNELLSWDDENFVAPTVQEKKKKRKPKKKKTKNTNTNTNQTQNETQKENEAQKLENDKQMKEKEEKIKIKTKSIKSIKSIKNFEPKNYKQFLQLAQAISEKIFEYESDVTFRLFLNSFIEELLNRMTTEEHVKEISEYFDVLINQKIISLKKSKGKKVNKIQKDFGDIDTLRRDNYQVD</sequence>
<dbReference type="EMBL" id="JAPDFW010000011">
    <property type="protein sequence ID" value="KAJ5080320.1"/>
    <property type="molecule type" value="Genomic_DNA"/>
</dbReference>
<gene>
    <name evidence="2" type="ORF">M0811_03805</name>
</gene>
<dbReference type="GO" id="GO:0003743">
    <property type="term" value="F:translation initiation factor activity"/>
    <property type="evidence" value="ECO:0007669"/>
    <property type="project" value="UniProtKB-KW"/>
</dbReference>
<protein>
    <submittedName>
        <fullName evidence="2">Eukaryotic translation initiation factor 3 subunit j</fullName>
    </submittedName>
</protein>
<evidence type="ECO:0000313" key="3">
    <source>
        <dbReference type="Proteomes" id="UP001149090"/>
    </source>
</evidence>
<dbReference type="InterPro" id="IPR013906">
    <property type="entry name" value="eIF3j"/>
</dbReference>
<feature type="compositionally biased region" description="Basic residues" evidence="1">
    <location>
        <begin position="21"/>
        <end position="33"/>
    </location>
</feature>
<dbReference type="Gene3D" id="1.10.246.60">
    <property type="entry name" value="Eukaryotic translation initiation factor 3 like domains"/>
    <property type="match status" value="1"/>
</dbReference>
<organism evidence="2 3">
    <name type="scientific">Anaeramoeba ignava</name>
    <name type="common">Anaerobic marine amoeba</name>
    <dbReference type="NCBI Taxonomy" id="1746090"/>
    <lineage>
        <taxon>Eukaryota</taxon>
        <taxon>Metamonada</taxon>
        <taxon>Anaeramoebidae</taxon>
        <taxon>Anaeramoeba</taxon>
    </lineage>
</organism>
<dbReference type="InterPro" id="IPR023194">
    <property type="entry name" value="eIF3-like_dom_sf"/>
</dbReference>
<reference evidence="2" key="1">
    <citation type="submission" date="2022-10" db="EMBL/GenBank/DDBJ databases">
        <title>Novel sulphate-reducing endosymbionts in the free-living metamonad Anaeramoeba.</title>
        <authorList>
            <person name="Jerlstrom-Hultqvist J."/>
            <person name="Cepicka I."/>
            <person name="Gallot-Lavallee L."/>
            <person name="Salas-Leiva D."/>
            <person name="Curtis B.A."/>
            <person name="Zahonova K."/>
            <person name="Pipaliya S."/>
            <person name="Dacks J."/>
            <person name="Roger A.J."/>
        </authorList>
    </citation>
    <scope>NUCLEOTIDE SEQUENCE</scope>
    <source>
        <strain evidence="2">BMAN</strain>
    </source>
</reference>
<dbReference type="GO" id="GO:0005852">
    <property type="term" value="C:eukaryotic translation initiation factor 3 complex"/>
    <property type="evidence" value="ECO:0007669"/>
    <property type="project" value="InterPro"/>
</dbReference>
<keyword evidence="2" id="KW-0648">Protein biosynthesis</keyword>
<keyword evidence="2" id="KW-0396">Initiation factor</keyword>
<evidence type="ECO:0000313" key="2">
    <source>
        <dbReference type="EMBL" id="KAJ5080320.1"/>
    </source>
</evidence>